<gene>
    <name evidence="1" type="ORF">BTE48_08005</name>
</gene>
<comment type="caution">
    <text evidence="1">The sequence shown here is derived from an EMBL/GenBank/DDBJ whole genome shotgun (WGS) entry which is preliminary data.</text>
</comment>
<evidence type="ECO:0000313" key="2">
    <source>
        <dbReference type="Proteomes" id="UP000191418"/>
    </source>
</evidence>
<accession>A0A1T4PGI6</accession>
<dbReference type="AlphaFoldDB" id="A0A1T4PGI6"/>
<evidence type="ECO:0000313" key="1">
    <source>
        <dbReference type="EMBL" id="OPX55555.1"/>
    </source>
</evidence>
<keyword evidence="2" id="KW-1185">Reference proteome</keyword>
<organism evidence="1 2">
    <name type="scientific">Oceanospirillum multiglobuliferum</name>
    <dbReference type="NCBI Taxonomy" id="64969"/>
    <lineage>
        <taxon>Bacteria</taxon>
        <taxon>Pseudomonadati</taxon>
        <taxon>Pseudomonadota</taxon>
        <taxon>Gammaproteobacteria</taxon>
        <taxon>Oceanospirillales</taxon>
        <taxon>Oceanospirillaceae</taxon>
        <taxon>Oceanospirillum</taxon>
    </lineage>
</organism>
<dbReference type="EMBL" id="MTSM01000008">
    <property type="protein sequence ID" value="OPX55555.1"/>
    <property type="molecule type" value="Genomic_DNA"/>
</dbReference>
<dbReference type="InterPro" id="IPR023534">
    <property type="entry name" value="Rof/RNase_P-like"/>
</dbReference>
<dbReference type="SUPFAM" id="SSF101744">
    <property type="entry name" value="Rof/RNase P subunit-like"/>
    <property type="match status" value="1"/>
</dbReference>
<sequence>MMSCSDYDYIEIVCLFKYPVELTMKSGSIISGKAIDTARNQANEECIKLQTKGVDLLVVLDSISKLKVSVNNPHFQEVSFD</sequence>
<reference evidence="1 2" key="1">
    <citation type="submission" date="2017-01" db="EMBL/GenBank/DDBJ databases">
        <title>Genome Sequencing of a Marine Spirillum, Oceanospirillum multiglobuliferum ATCC 33336, from Japan.</title>
        <authorList>
            <person name="Carney J.G."/>
            <person name="Trachtenberg A.M."/>
            <person name="Rheaume B.A."/>
            <person name="Linnane J.D."/>
            <person name="Pitts N.L."/>
            <person name="Mykles D.L."/>
            <person name="Maclea K.S."/>
        </authorList>
    </citation>
    <scope>NUCLEOTIDE SEQUENCE [LARGE SCALE GENOMIC DNA]</scope>
    <source>
        <strain evidence="1 2">ATCC 33336</strain>
    </source>
</reference>
<dbReference type="Gene3D" id="2.30.30.400">
    <property type="entry name" value="Rof-like"/>
    <property type="match status" value="1"/>
</dbReference>
<dbReference type="RefSeq" id="WP_078745095.1">
    <property type="nucleotide sequence ID" value="NZ_MTSM01000008.1"/>
</dbReference>
<proteinExistence type="predicted"/>
<protein>
    <submittedName>
        <fullName evidence="1">Transcriptional regulator</fullName>
    </submittedName>
</protein>
<dbReference type="OrthoDB" id="5344363at2"/>
<dbReference type="Proteomes" id="UP000191418">
    <property type="component" value="Unassembled WGS sequence"/>
</dbReference>
<name>A0A1T4PGI6_9GAMM</name>
<dbReference type="InterPro" id="IPR038626">
    <property type="entry name" value="Rof-like_sf"/>
</dbReference>
<dbReference type="InterPro" id="IPR009778">
    <property type="entry name" value="ROF"/>
</dbReference>
<dbReference type="Pfam" id="PF07073">
    <property type="entry name" value="ROF"/>
    <property type="match status" value="1"/>
</dbReference>